<dbReference type="PANTHER" id="PTHR45528:SF1">
    <property type="entry name" value="SENSOR HISTIDINE KINASE CPXA"/>
    <property type="match status" value="1"/>
</dbReference>
<dbReference type="GO" id="GO:0000155">
    <property type="term" value="F:phosphorelay sensor kinase activity"/>
    <property type="evidence" value="ECO:0007669"/>
    <property type="project" value="InterPro"/>
</dbReference>
<evidence type="ECO:0000256" key="2">
    <source>
        <dbReference type="ARBA" id="ARBA00004651"/>
    </source>
</evidence>
<evidence type="ECO:0000256" key="3">
    <source>
        <dbReference type="ARBA" id="ARBA00012438"/>
    </source>
</evidence>
<dbReference type="OrthoDB" id="112712at2"/>
<evidence type="ECO:0000256" key="9">
    <source>
        <dbReference type="ARBA" id="ARBA00022777"/>
    </source>
</evidence>
<dbReference type="EMBL" id="FQWY01000025">
    <property type="protein sequence ID" value="SHH04015.1"/>
    <property type="molecule type" value="Genomic_DNA"/>
</dbReference>
<keyword evidence="5" id="KW-0597">Phosphoprotein</keyword>
<dbReference type="SMART" id="SM00304">
    <property type="entry name" value="HAMP"/>
    <property type="match status" value="1"/>
</dbReference>
<dbReference type="CDD" id="cd06225">
    <property type="entry name" value="HAMP"/>
    <property type="match status" value="1"/>
</dbReference>
<keyword evidence="9" id="KW-0418">Kinase</keyword>
<dbReference type="Gene3D" id="3.30.565.10">
    <property type="entry name" value="Histidine kinase-like ATPase, C-terminal domain"/>
    <property type="match status" value="1"/>
</dbReference>
<dbReference type="GO" id="GO:0005524">
    <property type="term" value="F:ATP binding"/>
    <property type="evidence" value="ECO:0007669"/>
    <property type="project" value="UniProtKB-KW"/>
</dbReference>
<evidence type="ECO:0000256" key="5">
    <source>
        <dbReference type="ARBA" id="ARBA00022553"/>
    </source>
</evidence>
<dbReference type="SUPFAM" id="SSF158472">
    <property type="entry name" value="HAMP domain-like"/>
    <property type="match status" value="1"/>
</dbReference>
<dbReference type="InterPro" id="IPR003661">
    <property type="entry name" value="HisK_dim/P_dom"/>
</dbReference>
<evidence type="ECO:0000256" key="15">
    <source>
        <dbReference type="SAM" id="Phobius"/>
    </source>
</evidence>
<keyword evidence="4" id="KW-1003">Cell membrane</keyword>
<keyword evidence="7 15" id="KW-0812">Transmembrane</keyword>
<keyword evidence="14" id="KW-0175">Coiled coil</keyword>
<keyword evidence="19" id="KW-1185">Reference proteome</keyword>
<dbReference type="InterPro" id="IPR036097">
    <property type="entry name" value="HisK_dim/P_sf"/>
</dbReference>
<evidence type="ECO:0000256" key="6">
    <source>
        <dbReference type="ARBA" id="ARBA00022679"/>
    </source>
</evidence>
<feature type="transmembrane region" description="Helical" evidence="15">
    <location>
        <begin position="6"/>
        <end position="27"/>
    </location>
</feature>
<evidence type="ECO:0000259" key="17">
    <source>
        <dbReference type="PROSITE" id="PS50885"/>
    </source>
</evidence>
<keyword evidence="8" id="KW-0547">Nucleotide-binding</keyword>
<dbReference type="PROSITE" id="PS50109">
    <property type="entry name" value="HIS_KIN"/>
    <property type="match status" value="1"/>
</dbReference>
<evidence type="ECO:0000256" key="1">
    <source>
        <dbReference type="ARBA" id="ARBA00000085"/>
    </source>
</evidence>
<dbReference type="GO" id="GO:0005886">
    <property type="term" value="C:plasma membrane"/>
    <property type="evidence" value="ECO:0007669"/>
    <property type="project" value="UniProtKB-SubCell"/>
</dbReference>
<dbReference type="SUPFAM" id="SSF55874">
    <property type="entry name" value="ATPase domain of HSP90 chaperone/DNA topoisomerase II/histidine kinase"/>
    <property type="match status" value="1"/>
</dbReference>
<dbReference type="Gene3D" id="1.10.287.130">
    <property type="match status" value="1"/>
</dbReference>
<dbReference type="EC" id="2.7.13.3" evidence="3"/>
<feature type="transmembrane region" description="Helical" evidence="15">
    <location>
        <begin position="163"/>
        <end position="184"/>
    </location>
</feature>
<keyword evidence="13 15" id="KW-0472">Membrane</keyword>
<dbReference type="PROSITE" id="PS50885">
    <property type="entry name" value="HAMP"/>
    <property type="match status" value="1"/>
</dbReference>
<dbReference type="SMART" id="SM00388">
    <property type="entry name" value="HisKA"/>
    <property type="match status" value="1"/>
</dbReference>
<dbReference type="AlphaFoldDB" id="A0A1M5PQ66"/>
<dbReference type="InterPro" id="IPR003660">
    <property type="entry name" value="HAMP_dom"/>
</dbReference>
<keyword evidence="6" id="KW-0808">Transferase</keyword>
<evidence type="ECO:0000259" key="16">
    <source>
        <dbReference type="PROSITE" id="PS50109"/>
    </source>
</evidence>
<name>A0A1M5PQ66_9FIRM</name>
<dbReference type="PRINTS" id="PR00344">
    <property type="entry name" value="BCTRLSENSOR"/>
</dbReference>
<dbReference type="InterPro" id="IPR004358">
    <property type="entry name" value="Sig_transdc_His_kin-like_C"/>
</dbReference>
<keyword evidence="10" id="KW-0067">ATP-binding</keyword>
<dbReference type="Pfam" id="PF00512">
    <property type="entry name" value="HisKA"/>
    <property type="match status" value="1"/>
</dbReference>
<comment type="subcellular location">
    <subcellularLocation>
        <location evidence="2">Cell membrane</location>
        <topology evidence="2">Multi-pass membrane protein</topology>
    </subcellularLocation>
</comment>
<organism evidence="18 19">
    <name type="scientific">Thermosyntropha lipolytica DSM 11003</name>
    <dbReference type="NCBI Taxonomy" id="1123382"/>
    <lineage>
        <taxon>Bacteria</taxon>
        <taxon>Bacillati</taxon>
        <taxon>Bacillota</taxon>
        <taxon>Clostridia</taxon>
        <taxon>Eubacteriales</taxon>
        <taxon>Syntrophomonadaceae</taxon>
        <taxon>Thermosyntropha</taxon>
    </lineage>
</organism>
<protein>
    <recommendedName>
        <fullName evidence="3">histidine kinase</fullName>
        <ecNumber evidence="3">2.7.13.3</ecNumber>
    </recommendedName>
</protein>
<accession>A0A1M5PQ66</accession>
<evidence type="ECO:0000256" key="14">
    <source>
        <dbReference type="SAM" id="Coils"/>
    </source>
</evidence>
<reference evidence="19" key="1">
    <citation type="submission" date="2016-11" db="EMBL/GenBank/DDBJ databases">
        <authorList>
            <person name="Varghese N."/>
            <person name="Submissions S."/>
        </authorList>
    </citation>
    <scope>NUCLEOTIDE SEQUENCE [LARGE SCALE GENOMIC DNA]</scope>
    <source>
        <strain evidence="19">DSM 11003</strain>
    </source>
</reference>
<evidence type="ECO:0000256" key="11">
    <source>
        <dbReference type="ARBA" id="ARBA00022989"/>
    </source>
</evidence>
<evidence type="ECO:0000256" key="8">
    <source>
        <dbReference type="ARBA" id="ARBA00022741"/>
    </source>
</evidence>
<evidence type="ECO:0000256" key="12">
    <source>
        <dbReference type="ARBA" id="ARBA00023012"/>
    </source>
</evidence>
<evidence type="ECO:0000256" key="7">
    <source>
        <dbReference type="ARBA" id="ARBA00022692"/>
    </source>
</evidence>
<feature type="domain" description="Histidine kinase" evidence="16">
    <location>
        <begin position="265"/>
        <end position="482"/>
    </location>
</feature>
<keyword evidence="12" id="KW-0902">Two-component regulatory system</keyword>
<evidence type="ECO:0000256" key="10">
    <source>
        <dbReference type="ARBA" id="ARBA00022840"/>
    </source>
</evidence>
<evidence type="ECO:0000313" key="19">
    <source>
        <dbReference type="Proteomes" id="UP000242329"/>
    </source>
</evidence>
<dbReference type="PANTHER" id="PTHR45528">
    <property type="entry name" value="SENSOR HISTIDINE KINASE CPXA"/>
    <property type="match status" value="1"/>
</dbReference>
<feature type="coiled-coil region" evidence="14">
    <location>
        <begin position="224"/>
        <end position="255"/>
    </location>
</feature>
<keyword evidence="11 15" id="KW-1133">Transmembrane helix</keyword>
<dbReference type="InterPro" id="IPR036890">
    <property type="entry name" value="HATPase_C_sf"/>
</dbReference>
<dbReference type="CDD" id="cd00082">
    <property type="entry name" value="HisKA"/>
    <property type="match status" value="1"/>
</dbReference>
<dbReference type="InterPro" id="IPR050398">
    <property type="entry name" value="HssS/ArlS-like"/>
</dbReference>
<gene>
    <name evidence="18" type="ORF">SAMN02745221_01539</name>
</gene>
<sequence>MKKSISFKLFSGFVLGSLIFLSFFIFLNTRYMGEFYLKQKQRLLRNTAADINRVYTGDIEEIDIKLESLERDKGLSVIILDAGGNIKYVTRGKMRGMTGRREIPFWFRFYEMAQARSGMELVIDPVLNTRFLNMFYWLDNGDFLILSTPLAAVEESVEIARRFFLLAAVPSLLLGSLVVFFWAWRFTHPIREMNNIAQKMARLDFSQRCEIKSEDELGELAESLNSLSYQLDRAIRELKEANLKLEEDIEKERKLDQMRKEFVYNVSHELKTPLSLIRGYAEGLKLNVAESEEDKNFYCDVIIDEAEKMNKLVRELLDLAQIESGYMKLEKDYFDLSSFISQVLHKYEPIFADKGVKLEVEKPAEVVVYADSLRVEEVLTNYINNAVNYVDGERKIRIRVEEDEERHKVRVRVYNSGSHIPEEALDKVFISFYKVDKARTRSYGGTGLGLAIVKAIQELDNNAYGVANVEGGVEFYFELDKG</sequence>
<dbReference type="FunFam" id="1.10.287.130:FF:000001">
    <property type="entry name" value="Two-component sensor histidine kinase"/>
    <property type="match status" value="1"/>
</dbReference>
<feature type="domain" description="HAMP" evidence="17">
    <location>
        <begin position="184"/>
        <end position="236"/>
    </location>
</feature>
<dbReference type="Pfam" id="PF02518">
    <property type="entry name" value="HATPase_c"/>
    <property type="match status" value="1"/>
</dbReference>
<dbReference type="STRING" id="1123382.SAMN02745221_01539"/>
<evidence type="ECO:0000256" key="13">
    <source>
        <dbReference type="ARBA" id="ARBA00023136"/>
    </source>
</evidence>
<dbReference type="Proteomes" id="UP000242329">
    <property type="component" value="Unassembled WGS sequence"/>
</dbReference>
<dbReference type="InterPro" id="IPR003594">
    <property type="entry name" value="HATPase_dom"/>
</dbReference>
<dbReference type="SMART" id="SM00387">
    <property type="entry name" value="HATPase_c"/>
    <property type="match status" value="1"/>
</dbReference>
<comment type="catalytic activity">
    <reaction evidence="1">
        <text>ATP + protein L-histidine = ADP + protein N-phospho-L-histidine.</text>
        <dbReference type="EC" id="2.7.13.3"/>
    </reaction>
</comment>
<evidence type="ECO:0000256" key="4">
    <source>
        <dbReference type="ARBA" id="ARBA00022475"/>
    </source>
</evidence>
<dbReference type="Pfam" id="PF00672">
    <property type="entry name" value="HAMP"/>
    <property type="match status" value="1"/>
</dbReference>
<evidence type="ECO:0000313" key="18">
    <source>
        <dbReference type="EMBL" id="SHH04015.1"/>
    </source>
</evidence>
<dbReference type="SUPFAM" id="SSF47384">
    <property type="entry name" value="Homodimeric domain of signal transducing histidine kinase"/>
    <property type="match status" value="1"/>
</dbReference>
<dbReference type="InterPro" id="IPR005467">
    <property type="entry name" value="His_kinase_dom"/>
</dbReference>
<dbReference type="RefSeq" id="WP_073092386.1">
    <property type="nucleotide sequence ID" value="NZ_FQWY01000025.1"/>
</dbReference>
<dbReference type="Gene3D" id="6.10.340.10">
    <property type="match status" value="1"/>
</dbReference>
<proteinExistence type="predicted"/>